<sequence length="274" mass="30927">MVLKCTTATTATPIELFETIARYAAQDKDTGTSLACVSKAVNLWIIPILYSSIDLRTDLDIELLQRTLQGASGQQLALHVRTLYLGTFTAELGQIMSELCIHIHSVIVPQMKAHCLFDLNPPNGIPWLTILGPLRPLHLSTIGIPVLKTVTHLRFPWDTPSEIFGEVDKLSFTHFACVYKPIKRGITGHVYLWDLIQLLLKIETIKVLVFCIDQRKPSVHVSSSEITSMKKYLQTLQQKDKRVVVCTSESMELVEKMSDESFWKYAEEVVSTRT</sequence>
<proteinExistence type="predicted"/>
<dbReference type="Proteomes" id="UP001150238">
    <property type="component" value="Unassembled WGS sequence"/>
</dbReference>
<accession>A0A9W9ACC4</accession>
<comment type="caution">
    <text evidence="1">The sequence shown here is derived from an EMBL/GenBank/DDBJ whole genome shotgun (WGS) entry which is preliminary data.</text>
</comment>
<protein>
    <submittedName>
        <fullName evidence="1">Uncharacterized protein</fullName>
    </submittedName>
</protein>
<reference evidence="1" key="1">
    <citation type="submission" date="2022-08" db="EMBL/GenBank/DDBJ databases">
        <authorList>
            <consortium name="DOE Joint Genome Institute"/>
            <person name="Min B."/>
            <person name="Riley R."/>
            <person name="Sierra-Patev S."/>
            <person name="Naranjo-Ortiz M."/>
            <person name="Looney B."/>
            <person name="Konkel Z."/>
            <person name="Slot J.C."/>
            <person name="Sakamoto Y."/>
            <person name="Steenwyk J.L."/>
            <person name="Rokas A."/>
            <person name="Carro J."/>
            <person name="Camarero S."/>
            <person name="Ferreira P."/>
            <person name="Molpeceres G."/>
            <person name="Ruiz-Duenas F.J."/>
            <person name="Serrano A."/>
            <person name="Henrissat B."/>
            <person name="Drula E."/>
            <person name="Hughes K.W."/>
            <person name="Mata J.L."/>
            <person name="Ishikawa N.K."/>
            <person name="Vargas-Isla R."/>
            <person name="Ushijima S."/>
            <person name="Smith C.A."/>
            <person name="Ahrendt S."/>
            <person name="Andreopoulos W."/>
            <person name="He G."/>
            <person name="Labutti K."/>
            <person name="Lipzen A."/>
            <person name="Ng V."/>
            <person name="Sandor L."/>
            <person name="Barry K."/>
            <person name="Martinez A.T."/>
            <person name="Xiao Y."/>
            <person name="Gibbons J.G."/>
            <person name="Terashima K."/>
            <person name="Hibbett D.S."/>
            <person name="Grigoriev I.V."/>
        </authorList>
    </citation>
    <scope>NUCLEOTIDE SEQUENCE</scope>
    <source>
        <strain evidence="1">Sp2 HRB7682 ss15</strain>
    </source>
</reference>
<evidence type="ECO:0000313" key="1">
    <source>
        <dbReference type="EMBL" id="KAJ4478714.1"/>
    </source>
</evidence>
<dbReference type="AlphaFoldDB" id="A0A9W9ACC4"/>
<evidence type="ECO:0000313" key="2">
    <source>
        <dbReference type="Proteomes" id="UP001150238"/>
    </source>
</evidence>
<gene>
    <name evidence="1" type="ORF">C8J55DRAFT_561066</name>
</gene>
<name>A0A9W9ACC4_9AGAR</name>
<organism evidence="1 2">
    <name type="scientific">Lentinula lateritia</name>
    <dbReference type="NCBI Taxonomy" id="40482"/>
    <lineage>
        <taxon>Eukaryota</taxon>
        <taxon>Fungi</taxon>
        <taxon>Dikarya</taxon>
        <taxon>Basidiomycota</taxon>
        <taxon>Agaricomycotina</taxon>
        <taxon>Agaricomycetes</taxon>
        <taxon>Agaricomycetidae</taxon>
        <taxon>Agaricales</taxon>
        <taxon>Marasmiineae</taxon>
        <taxon>Omphalotaceae</taxon>
        <taxon>Lentinula</taxon>
    </lineage>
</organism>
<dbReference type="EMBL" id="JANVFS010000017">
    <property type="protein sequence ID" value="KAJ4478714.1"/>
    <property type="molecule type" value="Genomic_DNA"/>
</dbReference>
<reference evidence="1" key="2">
    <citation type="journal article" date="2023" name="Proc. Natl. Acad. Sci. U.S.A.">
        <title>A global phylogenomic analysis of the shiitake genus Lentinula.</title>
        <authorList>
            <person name="Sierra-Patev S."/>
            <person name="Min B."/>
            <person name="Naranjo-Ortiz M."/>
            <person name="Looney B."/>
            <person name="Konkel Z."/>
            <person name="Slot J.C."/>
            <person name="Sakamoto Y."/>
            <person name="Steenwyk J.L."/>
            <person name="Rokas A."/>
            <person name="Carro J."/>
            <person name="Camarero S."/>
            <person name="Ferreira P."/>
            <person name="Molpeceres G."/>
            <person name="Ruiz-Duenas F.J."/>
            <person name="Serrano A."/>
            <person name="Henrissat B."/>
            <person name="Drula E."/>
            <person name="Hughes K.W."/>
            <person name="Mata J.L."/>
            <person name="Ishikawa N.K."/>
            <person name="Vargas-Isla R."/>
            <person name="Ushijima S."/>
            <person name="Smith C.A."/>
            <person name="Donoghue J."/>
            <person name="Ahrendt S."/>
            <person name="Andreopoulos W."/>
            <person name="He G."/>
            <person name="LaButti K."/>
            <person name="Lipzen A."/>
            <person name="Ng V."/>
            <person name="Riley R."/>
            <person name="Sandor L."/>
            <person name="Barry K."/>
            <person name="Martinez A.T."/>
            <person name="Xiao Y."/>
            <person name="Gibbons J.G."/>
            <person name="Terashima K."/>
            <person name="Grigoriev I.V."/>
            <person name="Hibbett D."/>
        </authorList>
    </citation>
    <scope>NUCLEOTIDE SEQUENCE</scope>
    <source>
        <strain evidence="1">Sp2 HRB7682 ss15</strain>
    </source>
</reference>